<dbReference type="EC" id="2.4.-.-" evidence="10"/>
<keyword evidence="11" id="KW-1185">Reference proteome</keyword>
<keyword evidence="3 10" id="KW-0808">Transferase</keyword>
<dbReference type="Proteomes" id="UP001225598">
    <property type="component" value="Chromosome"/>
</dbReference>
<sequence>MLDKRLNALAWPTALILVFHRLVVLAWTGSVTDDFTTVQSATRRFVERVPVYNEVYHHVNPHYLYNPGATLLLAPLGLTADTGLIRPWFILLNAVAIVAALGWMTRLVNHSLSSPLFPMSIALAFITESVTNTLVFSNINGVLLFALVAYLAFLLRGHSWWAGLVIGLAIVIKPMFLPLLFLPLVKLDWKAIVAGIAVPAGLNAIAWPLVPGANDYLTKVVPYLGETRDYANSSLAGFAVYFGMPGWMEKTLWALLALMVAFAAVALVTLRDTEPLVWATTTAAVLLTGVFLLSSLGQAYYSMMLFPAMFTAVGRVSFFHTPTAWLGALLALSPLQWMSPHFPQLGKWLTYFLPTAGWAVLIVAAATWVGWTAWTNSRSFPTNNGAKSSPPPSTTSCVRQAPSHPV</sequence>
<keyword evidence="6 9" id="KW-0472">Membrane</keyword>
<dbReference type="RefSeq" id="WP_284826869.1">
    <property type="nucleotide sequence ID" value="NZ_CP126969.1"/>
</dbReference>
<organism evidence="10 11">
    <name type="scientific">Corynebacterium breve</name>
    <dbReference type="NCBI Taxonomy" id="3049799"/>
    <lineage>
        <taxon>Bacteria</taxon>
        <taxon>Bacillati</taxon>
        <taxon>Actinomycetota</taxon>
        <taxon>Actinomycetes</taxon>
        <taxon>Mycobacteriales</taxon>
        <taxon>Corynebacteriaceae</taxon>
        <taxon>Corynebacterium</taxon>
    </lineage>
</organism>
<gene>
    <name evidence="10" type="ORF">QP027_06265</name>
</gene>
<feature type="transmembrane region" description="Helical" evidence="9">
    <location>
        <begin position="348"/>
        <end position="371"/>
    </location>
</feature>
<dbReference type="EMBL" id="CP126969">
    <property type="protein sequence ID" value="WIM68970.1"/>
    <property type="molecule type" value="Genomic_DNA"/>
</dbReference>
<evidence type="ECO:0000256" key="5">
    <source>
        <dbReference type="ARBA" id="ARBA00022989"/>
    </source>
</evidence>
<feature type="transmembrane region" description="Helical" evidence="9">
    <location>
        <begin position="130"/>
        <end position="153"/>
    </location>
</feature>
<protein>
    <submittedName>
        <fullName evidence="10">Glycosyltransferase family 87 protein</fullName>
        <ecNumber evidence="10">2.4.-.-</ecNumber>
    </submittedName>
</protein>
<feature type="region of interest" description="Disordered" evidence="8">
    <location>
        <begin position="382"/>
        <end position="406"/>
    </location>
</feature>
<evidence type="ECO:0000256" key="3">
    <source>
        <dbReference type="ARBA" id="ARBA00022679"/>
    </source>
</evidence>
<dbReference type="GO" id="GO:0016757">
    <property type="term" value="F:glycosyltransferase activity"/>
    <property type="evidence" value="ECO:0007669"/>
    <property type="project" value="UniProtKB-KW"/>
</dbReference>
<name>A0ABY8VH48_9CORY</name>
<evidence type="ECO:0000313" key="11">
    <source>
        <dbReference type="Proteomes" id="UP001225598"/>
    </source>
</evidence>
<keyword evidence="4 9" id="KW-0812">Transmembrane</keyword>
<evidence type="ECO:0000256" key="8">
    <source>
        <dbReference type="SAM" id="MobiDB-lite"/>
    </source>
</evidence>
<keyword evidence="10" id="KW-0328">Glycosyltransferase</keyword>
<feature type="transmembrane region" description="Helical" evidence="9">
    <location>
        <begin position="191"/>
        <end position="210"/>
    </location>
</feature>
<evidence type="ECO:0000256" key="4">
    <source>
        <dbReference type="ARBA" id="ARBA00022692"/>
    </source>
</evidence>
<evidence type="ECO:0000256" key="6">
    <source>
        <dbReference type="ARBA" id="ARBA00023136"/>
    </source>
</evidence>
<evidence type="ECO:0000256" key="1">
    <source>
        <dbReference type="ARBA" id="ARBA00004651"/>
    </source>
</evidence>
<comment type="similarity">
    <text evidence="7">Belongs to the glycosyltransferase 87 family.</text>
</comment>
<evidence type="ECO:0000256" key="9">
    <source>
        <dbReference type="SAM" id="Phobius"/>
    </source>
</evidence>
<evidence type="ECO:0000256" key="7">
    <source>
        <dbReference type="ARBA" id="ARBA00024033"/>
    </source>
</evidence>
<feature type="transmembrane region" description="Helical" evidence="9">
    <location>
        <begin position="159"/>
        <end position="184"/>
    </location>
</feature>
<feature type="transmembrane region" description="Helical" evidence="9">
    <location>
        <begin position="276"/>
        <end position="293"/>
    </location>
</feature>
<dbReference type="Pfam" id="PF09594">
    <property type="entry name" value="GT87"/>
    <property type="match status" value="1"/>
</dbReference>
<feature type="transmembrane region" description="Helical" evidence="9">
    <location>
        <begin position="88"/>
        <end position="109"/>
    </location>
</feature>
<keyword evidence="5 9" id="KW-1133">Transmembrane helix</keyword>
<accession>A0ABY8VH48</accession>
<dbReference type="InterPro" id="IPR018584">
    <property type="entry name" value="GT87"/>
</dbReference>
<evidence type="ECO:0000313" key="10">
    <source>
        <dbReference type="EMBL" id="WIM68970.1"/>
    </source>
</evidence>
<keyword evidence="2" id="KW-1003">Cell membrane</keyword>
<feature type="transmembrane region" description="Helical" evidence="9">
    <location>
        <begin position="252"/>
        <end position="270"/>
    </location>
</feature>
<evidence type="ECO:0000256" key="2">
    <source>
        <dbReference type="ARBA" id="ARBA00022475"/>
    </source>
</evidence>
<reference evidence="10 11" key="1">
    <citation type="submission" date="2023-05" db="EMBL/GenBank/DDBJ databases">
        <title>Corynebacterium suedekumii sp. nov. and Corynebacterium breve sp. nov. isolated from raw cow's milk.</title>
        <authorList>
            <person name="Baer M.K."/>
            <person name="Mehl L."/>
            <person name="Hellmuth R."/>
            <person name="Marke G."/>
            <person name="Lipski A."/>
        </authorList>
    </citation>
    <scope>NUCLEOTIDE SEQUENCE [LARGE SCALE GENOMIC DNA]</scope>
    <source>
        <strain evidence="10 11">R4</strain>
    </source>
</reference>
<feature type="transmembrane region" description="Helical" evidence="9">
    <location>
        <begin position="305"/>
        <end position="328"/>
    </location>
</feature>
<proteinExistence type="inferred from homology"/>
<comment type="subcellular location">
    <subcellularLocation>
        <location evidence="1">Cell membrane</location>
        <topology evidence="1">Multi-pass membrane protein</topology>
    </subcellularLocation>
</comment>